<dbReference type="RefSeq" id="WP_127733749.1">
    <property type="nucleotide sequence ID" value="NZ_SACP01000040.1"/>
</dbReference>
<comment type="caution">
    <text evidence="2">The sequence shown here is derived from an EMBL/GenBank/DDBJ whole genome shotgun (WGS) entry which is preliminary data.</text>
</comment>
<name>A0A437NVH1_9HYPH</name>
<dbReference type="AlphaFoldDB" id="A0A437NVH1"/>
<reference evidence="2 3" key="1">
    <citation type="submission" date="2019-01" db="EMBL/GenBank/DDBJ databases">
        <authorList>
            <person name="Chen W.-M."/>
        </authorList>
    </citation>
    <scope>NUCLEOTIDE SEQUENCE [LARGE SCALE GENOMIC DNA]</scope>
    <source>
        <strain evidence="2 3">TER-1</strain>
    </source>
</reference>
<feature type="signal peptide" evidence="1">
    <location>
        <begin position="1"/>
        <end position="15"/>
    </location>
</feature>
<organism evidence="2 3">
    <name type="scientific">Methylobacterium oryzihabitans</name>
    <dbReference type="NCBI Taxonomy" id="2499852"/>
    <lineage>
        <taxon>Bacteria</taxon>
        <taxon>Pseudomonadati</taxon>
        <taxon>Pseudomonadota</taxon>
        <taxon>Alphaproteobacteria</taxon>
        <taxon>Hyphomicrobiales</taxon>
        <taxon>Methylobacteriaceae</taxon>
        <taxon>Methylobacterium</taxon>
    </lineage>
</organism>
<evidence type="ECO:0000313" key="2">
    <source>
        <dbReference type="EMBL" id="RVU13861.1"/>
    </source>
</evidence>
<protein>
    <submittedName>
        <fullName evidence="2">Uncharacterized protein</fullName>
    </submittedName>
</protein>
<feature type="chain" id="PRO_5018968318" evidence="1">
    <location>
        <begin position="16"/>
        <end position="109"/>
    </location>
</feature>
<proteinExistence type="predicted"/>
<evidence type="ECO:0000313" key="3">
    <source>
        <dbReference type="Proteomes" id="UP000286997"/>
    </source>
</evidence>
<accession>A0A437NVH1</accession>
<keyword evidence="1" id="KW-0732">Signal</keyword>
<sequence>MIQSFRIATSGIALAAFALLATGTVQGWPLPSSPATGAKLYADRLPAVQERDAGSGARSPRTCSAWPYEGARCVASVTVEERPEPGLSRLVRVPADLTVAQADTAGMPR</sequence>
<dbReference type="Proteomes" id="UP000286997">
    <property type="component" value="Unassembled WGS sequence"/>
</dbReference>
<keyword evidence="3" id="KW-1185">Reference proteome</keyword>
<dbReference type="EMBL" id="SACP01000040">
    <property type="protein sequence ID" value="RVU13861.1"/>
    <property type="molecule type" value="Genomic_DNA"/>
</dbReference>
<evidence type="ECO:0000256" key="1">
    <source>
        <dbReference type="SAM" id="SignalP"/>
    </source>
</evidence>
<gene>
    <name evidence="2" type="ORF">EOE48_25805</name>
</gene>
<dbReference type="OrthoDB" id="9993214at2"/>